<keyword evidence="1" id="KW-0813">Transport</keyword>
<comment type="caution">
    <text evidence="6">The sequence shown here is derived from an EMBL/GenBank/DDBJ whole genome shotgun (WGS) entry which is preliminary data.</text>
</comment>
<evidence type="ECO:0000256" key="3">
    <source>
        <dbReference type="ARBA" id="ARBA00023157"/>
    </source>
</evidence>
<dbReference type="GO" id="GO:0006950">
    <property type="term" value="P:response to stress"/>
    <property type="evidence" value="ECO:0007669"/>
    <property type="project" value="UniProtKB-ARBA"/>
</dbReference>
<dbReference type="FunFam" id="3.40.30.10:FF:000001">
    <property type="entry name" value="Thioredoxin"/>
    <property type="match status" value="1"/>
</dbReference>
<evidence type="ECO:0000313" key="6">
    <source>
        <dbReference type="EMBL" id="KAL0486441.1"/>
    </source>
</evidence>
<dbReference type="PROSITE" id="PS00194">
    <property type="entry name" value="THIOREDOXIN_1"/>
    <property type="match status" value="1"/>
</dbReference>
<dbReference type="InterPro" id="IPR017937">
    <property type="entry name" value="Thioredoxin_CS"/>
</dbReference>
<keyword evidence="7" id="KW-1185">Reference proteome</keyword>
<accession>A0AAW2ZCH3</accession>
<proteinExistence type="predicted"/>
<dbReference type="EMBL" id="JAOPGA020001235">
    <property type="protein sequence ID" value="KAL0486441.1"/>
    <property type="molecule type" value="Genomic_DNA"/>
</dbReference>
<keyword evidence="4" id="KW-0676">Redox-active center</keyword>
<dbReference type="Gene3D" id="1.25.40.10">
    <property type="entry name" value="Tetratricopeptide repeat domain"/>
    <property type="match status" value="1"/>
</dbReference>
<dbReference type="PANTHER" id="PTHR45663:SF11">
    <property type="entry name" value="GEO12009P1"/>
    <property type="match status" value="1"/>
</dbReference>
<dbReference type="Gene3D" id="3.40.30.10">
    <property type="entry name" value="Glutaredoxin"/>
    <property type="match status" value="1"/>
</dbReference>
<sequence>MFKFASKVPRVAFATTKLSRVAVALRSVVVVAPQIRSFHKNNVYNFSKTTILRQEGSQLIVDVTAENFNEEVIKSPVPVILDFYADWCGPCKKLTPLLEQEVKNAEGSIKLVKINTDQQPTLAQEFGVSSLPMVFVFMNKNFAKVFQGAQSEQTVKELVKKLIEVGGGGKIVTSQTEAANTPQTPDQLYRQARQLMAGGQIEPATEILAGILGENGSEEDRKTLHPKVYSALVICALKNKDFGAAKQMIDAVGEIAKQHPNVLNEPDVSTTNSIFEVYKTLGEEYLKETEQQKSDRMQELIQTVSPDAPNYDSQLQMASRYFLENEHQKAVDQCLQLLRKRVGYDKEKAEEAKKLLILFFNSLGPDSDVTKSGRRKMASLMF</sequence>
<dbReference type="Proteomes" id="UP001431209">
    <property type="component" value="Unassembled WGS sequence"/>
</dbReference>
<feature type="domain" description="Thioredoxin" evidence="5">
    <location>
        <begin position="54"/>
        <end position="164"/>
    </location>
</feature>
<evidence type="ECO:0000256" key="2">
    <source>
        <dbReference type="ARBA" id="ARBA00022982"/>
    </source>
</evidence>
<dbReference type="PANTHER" id="PTHR45663">
    <property type="entry name" value="GEO12009P1"/>
    <property type="match status" value="1"/>
</dbReference>
<organism evidence="6 7">
    <name type="scientific">Acrasis kona</name>
    <dbReference type="NCBI Taxonomy" id="1008807"/>
    <lineage>
        <taxon>Eukaryota</taxon>
        <taxon>Discoba</taxon>
        <taxon>Heterolobosea</taxon>
        <taxon>Tetramitia</taxon>
        <taxon>Eutetramitia</taxon>
        <taxon>Acrasidae</taxon>
        <taxon>Acrasis</taxon>
    </lineage>
</organism>
<dbReference type="InterPro" id="IPR036249">
    <property type="entry name" value="Thioredoxin-like_sf"/>
</dbReference>
<dbReference type="SUPFAM" id="SSF52833">
    <property type="entry name" value="Thioredoxin-like"/>
    <property type="match status" value="1"/>
</dbReference>
<dbReference type="PROSITE" id="PS51352">
    <property type="entry name" value="THIOREDOXIN_2"/>
    <property type="match status" value="1"/>
</dbReference>
<keyword evidence="3" id="KW-1015">Disulfide bond</keyword>
<evidence type="ECO:0000256" key="4">
    <source>
        <dbReference type="ARBA" id="ARBA00023284"/>
    </source>
</evidence>
<evidence type="ECO:0000313" key="7">
    <source>
        <dbReference type="Proteomes" id="UP001431209"/>
    </source>
</evidence>
<name>A0AAW2ZCH3_9EUKA</name>
<dbReference type="Pfam" id="PF14561">
    <property type="entry name" value="TPR_20"/>
    <property type="match status" value="1"/>
</dbReference>
<gene>
    <name evidence="6" type="ORF">AKO1_012058</name>
</gene>
<dbReference type="Pfam" id="PF00085">
    <property type="entry name" value="Thioredoxin"/>
    <property type="match status" value="1"/>
</dbReference>
<evidence type="ECO:0000259" key="5">
    <source>
        <dbReference type="PROSITE" id="PS51352"/>
    </source>
</evidence>
<keyword evidence="2" id="KW-0249">Electron transport</keyword>
<dbReference type="InterPro" id="IPR011990">
    <property type="entry name" value="TPR-like_helical_dom_sf"/>
</dbReference>
<dbReference type="AlphaFoldDB" id="A0AAW2ZCH3"/>
<dbReference type="InterPro" id="IPR013766">
    <property type="entry name" value="Thioredoxin_domain"/>
</dbReference>
<dbReference type="CDD" id="cd02947">
    <property type="entry name" value="TRX_family"/>
    <property type="match status" value="1"/>
</dbReference>
<dbReference type="GO" id="GO:0005737">
    <property type="term" value="C:cytoplasm"/>
    <property type="evidence" value="ECO:0007669"/>
    <property type="project" value="TreeGrafter"/>
</dbReference>
<dbReference type="GO" id="GO:0015035">
    <property type="term" value="F:protein-disulfide reductase activity"/>
    <property type="evidence" value="ECO:0007669"/>
    <property type="project" value="TreeGrafter"/>
</dbReference>
<dbReference type="PRINTS" id="PR00421">
    <property type="entry name" value="THIOREDOXIN"/>
</dbReference>
<protein>
    <recommendedName>
        <fullName evidence="5">Thioredoxin domain-containing protein</fullName>
    </recommendedName>
</protein>
<evidence type="ECO:0000256" key="1">
    <source>
        <dbReference type="ARBA" id="ARBA00022448"/>
    </source>
</evidence>
<reference evidence="6 7" key="1">
    <citation type="submission" date="2024-03" db="EMBL/GenBank/DDBJ databases">
        <title>The Acrasis kona genome and developmental transcriptomes reveal deep origins of eukaryotic multicellular pathways.</title>
        <authorList>
            <person name="Sheikh S."/>
            <person name="Fu C.-J."/>
            <person name="Brown M.W."/>
            <person name="Baldauf S.L."/>
        </authorList>
    </citation>
    <scope>NUCLEOTIDE SEQUENCE [LARGE SCALE GENOMIC DNA]</scope>
    <source>
        <strain evidence="6 7">ATCC MYA-3509</strain>
    </source>
</reference>